<dbReference type="EC" id="3.1.3.87" evidence="1"/>
<dbReference type="AlphaFoldDB" id="A0A0B7MJ65"/>
<keyword evidence="2" id="KW-1185">Reference proteome</keyword>
<gene>
    <name evidence="1" type="ORF">SSCH_720007</name>
</gene>
<organism evidence="1 2">
    <name type="scientific">Syntrophaceticus schinkii</name>
    <dbReference type="NCBI Taxonomy" id="499207"/>
    <lineage>
        <taxon>Bacteria</taxon>
        <taxon>Bacillati</taxon>
        <taxon>Bacillota</taxon>
        <taxon>Clostridia</taxon>
        <taxon>Thermoanaerobacterales</taxon>
        <taxon>Thermoanaerobacterales Family III. Incertae Sedis</taxon>
        <taxon>Syntrophaceticus</taxon>
    </lineage>
</organism>
<evidence type="ECO:0000313" key="1">
    <source>
        <dbReference type="EMBL" id="CEO90095.1"/>
    </source>
</evidence>
<name>A0A0B7MJ65_9FIRM</name>
<proteinExistence type="predicted"/>
<accession>A0A0B7MJ65</accession>
<keyword evidence="1" id="KW-0378">Hydrolase</keyword>
<dbReference type="InterPro" id="IPR023214">
    <property type="entry name" value="HAD_sf"/>
</dbReference>
<sequence length="78" mass="8744">MGLLLCGNCGTCKTTLMEKLNKEGHQAVYIGDSYSDTCPAEHADHVFARDVLYEYCLENSIPATPFNDFREIIEQLQA</sequence>
<dbReference type="SUPFAM" id="SSF56784">
    <property type="entry name" value="HAD-like"/>
    <property type="match status" value="1"/>
</dbReference>
<evidence type="ECO:0000313" key="2">
    <source>
        <dbReference type="Proteomes" id="UP000046155"/>
    </source>
</evidence>
<dbReference type="GO" id="GO:0043716">
    <property type="term" value="F:2-hydroxy-3-keto-5-methylthiopentenyl-1-phosphate phosphatase activity"/>
    <property type="evidence" value="ECO:0007669"/>
    <property type="project" value="UniProtKB-EC"/>
</dbReference>
<protein>
    <submittedName>
        <fullName evidence="1">2-hydroxy-3-keto-5-methylthiopentenyl-1-phosphate phosphatase</fullName>
        <ecNumber evidence="1">3.1.3.87</ecNumber>
    </submittedName>
</protein>
<reference evidence="2" key="1">
    <citation type="submission" date="2015-01" db="EMBL/GenBank/DDBJ databases">
        <authorList>
            <person name="Manzoor Shahid"/>
            <person name="Zubair Saima"/>
        </authorList>
    </citation>
    <scope>NUCLEOTIDE SEQUENCE [LARGE SCALE GENOMIC DNA]</scope>
    <source>
        <strain evidence="2">Sp3</strain>
    </source>
</reference>
<dbReference type="EMBL" id="CDRZ01000272">
    <property type="protein sequence ID" value="CEO90095.1"/>
    <property type="molecule type" value="Genomic_DNA"/>
</dbReference>
<dbReference type="Proteomes" id="UP000046155">
    <property type="component" value="Unassembled WGS sequence"/>
</dbReference>
<dbReference type="InterPro" id="IPR036412">
    <property type="entry name" value="HAD-like_sf"/>
</dbReference>
<dbReference type="Gene3D" id="3.40.50.1000">
    <property type="entry name" value="HAD superfamily/HAD-like"/>
    <property type="match status" value="1"/>
</dbReference>